<evidence type="ECO:0000313" key="1">
    <source>
        <dbReference type="EMBL" id="PHV70348.1"/>
    </source>
</evidence>
<protein>
    <submittedName>
        <fullName evidence="1">Peptide ABC transporter</fullName>
    </submittedName>
</protein>
<sequence length="572" mass="64136">MSLRIYIRVVSLGNIQEVAKNNCSLNIRGGKEAMKFLRKNLLKSIMASIMVLIMLLGSIGCNKTNVNNNASKEAAEQTQKPAESNEPQVDNDTEIVLAGYRNLAPGEKDGYYCSKILYVWEPLITQDENAAPIPCLAESWEMSEDGTRWTFNLRQGVQFHDGTDFNADAVIANFDRMKMGIKKSSFYPLDIDSHYPNLTGYEKTGEYQICLTFSVPSPTQLYNMVNFGSAIFSPTGFDEEGNFKGIVQGTGPFKMKENVLNEYVLLERNEDYYGEKAKAKTMRIKVIPDADTRFSALKAGEIMGVIDLNAIPAALAVELEGSEDFALTTTKSTMIRFLAVNGTTFPFNDVRMRQALSLALDRNMLTDELYYGFATPTTNILNYATPFYKEIPVNENMEQAKALAQEVLGDEKITVTYLYNSGEATQKAEAELISSWLSEIGINCELQPMEMATMKEEMKKGEYGLARLQQGLSNSEPATIFRRFMLTSGDHNQNYVLGYQSDEVDELMAKASEALDMTVRTECYNRIQEISTKELPVIPLFNDTTLMAYSTKLTGYEAKLYGIELPQVTWSE</sequence>
<dbReference type="EMBL" id="PEDL01000011">
    <property type="protein sequence ID" value="PHV70348.1"/>
    <property type="molecule type" value="Genomic_DNA"/>
</dbReference>
<organism evidence="1 2">
    <name type="scientific">Sporanaerobium hydrogeniformans</name>
    <dbReference type="NCBI Taxonomy" id="3072179"/>
    <lineage>
        <taxon>Bacteria</taxon>
        <taxon>Bacillati</taxon>
        <taxon>Bacillota</taxon>
        <taxon>Clostridia</taxon>
        <taxon>Lachnospirales</taxon>
        <taxon>Lachnospiraceae</taxon>
        <taxon>Sporanaerobium</taxon>
    </lineage>
</organism>
<evidence type="ECO:0000313" key="2">
    <source>
        <dbReference type="Proteomes" id="UP000224460"/>
    </source>
</evidence>
<name>A0AC61DC48_9FIRM</name>
<dbReference type="Proteomes" id="UP000224460">
    <property type="component" value="Unassembled WGS sequence"/>
</dbReference>
<keyword evidence="2" id="KW-1185">Reference proteome</keyword>
<gene>
    <name evidence="1" type="ORF">CS063_10680</name>
</gene>
<reference evidence="1" key="1">
    <citation type="submission" date="2017-10" db="EMBL/GenBank/DDBJ databases">
        <title>Genome sequence of cellulolytic Lachnospiraceae bacterium XHS1971 isolated from hotspring sediment.</title>
        <authorList>
            <person name="Vasudevan G."/>
            <person name="Joshi A.J."/>
            <person name="Hivarkar S."/>
            <person name="Lanjekar V.B."/>
            <person name="Dhakephalkar P.K."/>
            <person name="Dagar S."/>
        </authorList>
    </citation>
    <scope>NUCLEOTIDE SEQUENCE</scope>
    <source>
        <strain evidence="1">XHS1971</strain>
    </source>
</reference>
<accession>A0AC61DC48</accession>
<comment type="caution">
    <text evidence="1">The sequence shown here is derived from an EMBL/GenBank/DDBJ whole genome shotgun (WGS) entry which is preliminary data.</text>
</comment>
<proteinExistence type="predicted"/>